<gene>
    <name evidence="4" type="ORF">MBOT_10990</name>
</gene>
<evidence type="ECO:0000313" key="4">
    <source>
        <dbReference type="EMBL" id="GFG73734.1"/>
    </source>
</evidence>
<dbReference type="InterPro" id="IPR040833">
    <property type="entry name" value="DUF5631"/>
</dbReference>
<evidence type="ECO:0000259" key="2">
    <source>
        <dbReference type="Pfam" id="PF18645"/>
    </source>
</evidence>
<proteinExistence type="predicted"/>
<dbReference type="InterPro" id="IPR040604">
    <property type="entry name" value="DUF5632"/>
</dbReference>
<dbReference type="Pfam" id="PF18646">
    <property type="entry name" value="DUF5632"/>
    <property type="match status" value="1"/>
</dbReference>
<name>A0A7I9XUS0_9MYCO</name>
<feature type="compositionally biased region" description="Polar residues" evidence="1">
    <location>
        <begin position="298"/>
        <end position="316"/>
    </location>
</feature>
<evidence type="ECO:0000259" key="3">
    <source>
        <dbReference type="Pfam" id="PF18646"/>
    </source>
</evidence>
<comment type="caution">
    <text evidence="4">The sequence shown here is derived from an EMBL/GenBank/DDBJ whole genome shotgun (WGS) entry which is preliminary data.</text>
</comment>
<organism evidence="4 5">
    <name type="scientific">Mycobacterium botniense</name>
    <dbReference type="NCBI Taxonomy" id="84962"/>
    <lineage>
        <taxon>Bacteria</taxon>
        <taxon>Bacillati</taxon>
        <taxon>Actinomycetota</taxon>
        <taxon>Actinomycetes</taxon>
        <taxon>Mycobacteriales</taxon>
        <taxon>Mycobacteriaceae</taxon>
        <taxon>Mycobacterium</taxon>
    </lineage>
</organism>
<evidence type="ECO:0008006" key="6">
    <source>
        <dbReference type="Google" id="ProtNLM"/>
    </source>
</evidence>
<dbReference type="Proteomes" id="UP000465361">
    <property type="component" value="Unassembled WGS sequence"/>
</dbReference>
<keyword evidence="5" id="KW-1185">Reference proteome</keyword>
<feature type="region of interest" description="Disordered" evidence="1">
    <location>
        <begin position="289"/>
        <end position="367"/>
    </location>
</feature>
<evidence type="ECO:0000313" key="5">
    <source>
        <dbReference type="Proteomes" id="UP000465361"/>
    </source>
</evidence>
<feature type="region of interest" description="Disordered" evidence="1">
    <location>
        <begin position="114"/>
        <end position="266"/>
    </location>
</feature>
<sequence>MAMFGRITARQRLRKAARESLKIPAFSSPVDCTPWVLGGLWPAELSTVTAETAALADYLKADLQRIAESANKELRTIRLSRMADPARQAAEARVINRARTFAARRVESAIRHLRASPQELPQELPGQTPVSSGDGVAAPDFSNAHRLPAAGPDRPRVAPQQRTTPVAEPQALQQSTGNKRGAHGSADTLTAQPAQPPAGEPTTAQHRQPAVDETAASEPPTEEVPVTRLEPRFDMVSRPQPGEPAVAEPRVAIPPPTGHGGAAVADAAAADRLEIRAPEATTEELPTAGYWRLPGGETPTSESAAGQAGPASTQTPEVRYAKPAPHRVPGPWDEASSAADVPVTWHSDTYAGDSLNHRQPRAEPESRRERLQRLLEFVARQEPGLRWAVGDREDGTTILVTDLAYGWIPPGIALPADVCLLEPGRHRGNAGVLLGHAEISATYAPGDSLGRPPEFEVTESSLKPRELPPVNDLGWLLSEATHWRDGLPRIVHTLAKAGAAGTGVVDVELDVLRVHLEIVRYQLLAQYPDVDAALLLNCLLLAATEGIATGDRVSANYHFAWFQALSAPPASKWPADS</sequence>
<reference evidence="4 5" key="1">
    <citation type="journal article" date="2019" name="Emerg. Microbes Infect.">
        <title>Comprehensive subspecies identification of 175 nontuberculous mycobacteria species based on 7547 genomic profiles.</title>
        <authorList>
            <person name="Matsumoto Y."/>
            <person name="Kinjo T."/>
            <person name="Motooka D."/>
            <person name="Nabeya D."/>
            <person name="Jung N."/>
            <person name="Uechi K."/>
            <person name="Horii T."/>
            <person name="Iida T."/>
            <person name="Fujita J."/>
            <person name="Nakamura S."/>
        </authorList>
    </citation>
    <scope>NUCLEOTIDE SEQUENCE [LARGE SCALE GENOMIC DNA]</scope>
    <source>
        <strain evidence="4 5">JCM 17322</strain>
    </source>
</reference>
<accession>A0A7I9XUS0</accession>
<evidence type="ECO:0000256" key="1">
    <source>
        <dbReference type="SAM" id="MobiDB-lite"/>
    </source>
</evidence>
<dbReference type="AlphaFoldDB" id="A0A7I9XUS0"/>
<dbReference type="EMBL" id="BLKW01000002">
    <property type="protein sequence ID" value="GFG73734.1"/>
    <property type="molecule type" value="Genomic_DNA"/>
</dbReference>
<feature type="domain" description="DUF5632" evidence="3">
    <location>
        <begin position="365"/>
        <end position="445"/>
    </location>
</feature>
<feature type="domain" description="DUF5631" evidence="2">
    <location>
        <begin position="470"/>
        <end position="565"/>
    </location>
</feature>
<dbReference type="Pfam" id="PF18645">
    <property type="entry name" value="DUF5631"/>
    <property type="match status" value="1"/>
</dbReference>
<protein>
    <recommendedName>
        <fullName evidence="6">Vegetative cell wall protein</fullName>
    </recommendedName>
</protein>